<sequence length="207" mass="22732">MAALSPYTVAPHLEYFNIPIKEFAAARPEFDSYATGAYVFFHDASNTGSAPRILLLQRALTDSMPGMWEGPGGACEPDEDKTILDGVAREVLEESGLHVSRFVELVSAVGWTHKRRRDGVTIRIVKYSFIVDVHESVHHDTSTGTSLVVPYDEIPVRLEASEHQAFGWAVEEEVRASMQPNSGICSFSTAGQQGTSILTAFELFANQ</sequence>
<dbReference type="GO" id="GO:0006742">
    <property type="term" value="P:NADP+ catabolic process"/>
    <property type="evidence" value="ECO:0007669"/>
    <property type="project" value="TreeGrafter"/>
</dbReference>
<comment type="caution">
    <text evidence="6">The sequence shown here is derived from an EMBL/GenBank/DDBJ whole genome shotgun (WGS) entry which is preliminary data.</text>
</comment>
<dbReference type="Proteomes" id="UP001215712">
    <property type="component" value="Unassembled WGS sequence"/>
</dbReference>
<reference evidence="6" key="2">
    <citation type="submission" date="2023-01" db="EMBL/GenBank/DDBJ databases">
        <authorList>
            <person name="Petersen C."/>
        </authorList>
    </citation>
    <scope>NUCLEOTIDE SEQUENCE</scope>
    <source>
        <strain evidence="6">IBT 17514</strain>
    </source>
</reference>
<feature type="domain" description="Nudix hydrolase" evidence="5">
    <location>
        <begin position="32"/>
        <end position="191"/>
    </location>
</feature>
<evidence type="ECO:0000256" key="4">
    <source>
        <dbReference type="ARBA" id="ARBA00022842"/>
    </source>
</evidence>
<dbReference type="PROSITE" id="PS51462">
    <property type="entry name" value="NUDIX"/>
    <property type="match status" value="1"/>
</dbReference>
<protein>
    <recommendedName>
        <fullName evidence="5">Nudix hydrolase domain-containing protein</fullName>
    </recommendedName>
</protein>
<comment type="cofactor">
    <cofactor evidence="1">
        <name>Mg(2+)</name>
        <dbReference type="ChEBI" id="CHEBI:18420"/>
    </cofactor>
</comment>
<dbReference type="InterPro" id="IPR000086">
    <property type="entry name" value="NUDIX_hydrolase_dom"/>
</dbReference>
<dbReference type="InterPro" id="IPR015797">
    <property type="entry name" value="NUDIX_hydrolase-like_dom_sf"/>
</dbReference>
<dbReference type="SUPFAM" id="SSF55811">
    <property type="entry name" value="Nudix"/>
    <property type="match status" value="1"/>
</dbReference>
<dbReference type="PANTHER" id="PTHR42904:SF1">
    <property type="entry name" value="NUCLEOSIDE DIPHOSPHATE-LINKED MOIETY X MOTIF 17"/>
    <property type="match status" value="1"/>
</dbReference>
<evidence type="ECO:0000256" key="2">
    <source>
        <dbReference type="ARBA" id="ARBA00022723"/>
    </source>
</evidence>
<reference evidence="6" key="1">
    <citation type="journal article" date="2023" name="IMA Fungus">
        <title>Comparative genomic study of the Penicillium genus elucidates a diverse pangenome and 15 lateral gene transfer events.</title>
        <authorList>
            <person name="Petersen C."/>
            <person name="Sorensen T."/>
            <person name="Nielsen M.R."/>
            <person name="Sondergaard T.E."/>
            <person name="Sorensen J.L."/>
            <person name="Fitzpatrick D.A."/>
            <person name="Frisvad J.C."/>
            <person name="Nielsen K.L."/>
        </authorList>
    </citation>
    <scope>NUCLEOTIDE SEQUENCE</scope>
    <source>
        <strain evidence="6">IBT 17514</strain>
    </source>
</reference>
<evidence type="ECO:0000313" key="7">
    <source>
        <dbReference type="Proteomes" id="UP001215712"/>
    </source>
</evidence>
<evidence type="ECO:0000259" key="5">
    <source>
        <dbReference type="PROSITE" id="PS51462"/>
    </source>
</evidence>
<organism evidence="6 7">
    <name type="scientific">Penicillium malachiteum</name>
    <dbReference type="NCBI Taxonomy" id="1324776"/>
    <lineage>
        <taxon>Eukaryota</taxon>
        <taxon>Fungi</taxon>
        <taxon>Dikarya</taxon>
        <taxon>Ascomycota</taxon>
        <taxon>Pezizomycotina</taxon>
        <taxon>Eurotiomycetes</taxon>
        <taxon>Eurotiomycetidae</taxon>
        <taxon>Eurotiales</taxon>
        <taxon>Aspergillaceae</taxon>
        <taxon>Penicillium</taxon>
    </lineage>
</organism>
<keyword evidence="2" id="KW-0479">Metal-binding</keyword>
<dbReference type="GO" id="GO:0005829">
    <property type="term" value="C:cytosol"/>
    <property type="evidence" value="ECO:0007669"/>
    <property type="project" value="TreeGrafter"/>
</dbReference>
<accession>A0AAD6HFL7</accession>
<dbReference type="GO" id="GO:0046872">
    <property type="term" value="F:metal ion binding"/>
    <property type="evidence" value="ECO:0007669"/>
    <property type="project" value="UniProtKB-KW"/>
</dbReference>
<keyword evidence="3" id="KW-0378">Hydrolase</keyword>
<keyword evidence="4" id="KW-0460">Magnesium</keyword>
<dbReference type="PANTHER" id="PTHR42904">
    <property type="entry name" value="NUDIX HYDROLASE, NUDC SUBFAMILY"/>
    <property type="match status" value="1"/>
</dbReference>
<dbReference type="InterPro" id="IPR050241">
    <property type="entry name" value="NAD-cap_RNA_hydrolase_NudC"/>
</dbReference>
<dbReference type="Gene3D" id="3.90.79.10">
    <property type="entry name" value="Nucleoside Triphosphate Pyrophosphohydrolase"/>
    <property type="match status" value="1"/>
</dbReference>
<proteinExistence type="predicted"/>
<keyword evidence="7" id="KW-1185">Reference proteome</keyword>
<dbReference type="GO" id="GO:0005777">
    <property type="term" value="C:peroxisome"/>
    <property type="evidence" value="ECO:0007669"/>
    <property type="project" value="TreeGrafter"/>
</dbReference>
<dbReference type="AlphaFoldDB" id="A0AAD6HFL7"/>
<evidence type="ECO:0000313" key="6">
    <source>
        <dbReference type="EMBL" id="KAJ5712421.1"/>
    </source>
</evidence>
<dbReference type="GO" id="GO:0035529">
    <property type="term" value="F:NADH pyrophosphatase activity"/>
    <property type="evidence" value="ECO:0007669"/>
    <property type="project" value="TreeGrafter"/>
</dbReference>
<dbReference type="Pfam" id="PF00293">
    <property type="entry name" value="NUDIX"/>
    <property type="match status" value="1"/>
</dbReference>
<dbReference type="GO" id="GO:0019677">
    <property type="term" value="P:NAD+ catabolic process"/>
    <property type="evidence" value="ECO:0007669"/>
    <property type="project" value="TreeGrafter"/>
</dbReference>
<evidence type="ECO:0000256" key="1">
    <source>
        <dbReference type="ARBA" id="ARBA00001946"/>
    </source>
</evidence>
<evidence type="ECO:0000256" key="3">
    <source>
        <dbReference type="ARBA" id="ARBA00022801"/>
    </source>
</evidence>
<gene>
    <name evidence="6" type="ORF">N7493_008889</name>
</gene>
<dbReference type="EMBL" id="JAQJAN010000013">
    <property type="protein sequence ID" value="KAJ5712421.1"/>
    <property type="molecule type" value="Genomic_DNA"/>
</dbReference>
<dbReference type="CDD" id="cd02883">
    <property type="entry name" value="NUDIX_Hydrolase"/>
    <property type="match status" value="1"/>
</dbReference>
<name>A0AAD6HFL7_9EURO</name>